<dbReference type="InterPro" id="IPR006153">
    <property type="entry name" value="Cation/H_exchanger_TM"/>
</dbReference>
<dbReference type="Gene3D" id="6.10.140.1330">
    <property type="match status" value="1"/>
</dbReference>
<protein>
    <submittedName>
        <fullName evidence="12">Sodium/proton antiporter, CPA1 family</fullName>
    </submittedName>
</protein>
<evidence type="ECO:0000313" key="12">
    <source>
        <dbReference type="EMBL" id="SEW41226.1"/>
    </source>
</evidence>
<dbReference type="Proteomes" id="UP000199310">
    <property type="component" value="Unassembled WGS sequence"/>
</dbReference>
<dbReference type="RefSeq" id="WP_089895933.1">
    <property type="nucleotide sequence ID" value="NZ_FOJG01000001.1"/>
</dbReference>
<evidence type="ECO:0000256" key="1">
    <source>
        <dbReference type="ARBA" id="ARBA00004651"/>
    </source>
</evidence>
<dbReference type="OrthoDB" id="9809206at2"/>
<feature type="transmembrane region" description="Helical" evidence="10">
    <location>
        <begin position="6"/>
        <end position="22"/>
    </location>
</feature>
<keyword evidence="10" id="KW-0050">Antiport</keyword>
<feature type="transmembrane region" description="Helical" evidence="10">
    <location>
        <begin position="86"/>
        <end position="107"/>
    </location>
</feature>
<dbReference type="PANTHER" id="PTHR10110:SF86">
    <property type="entry name" value="SODIUM_HYDROGEN EXCHANGER 7"/>
    <property type="match status" value="1"/>
</dbReference>
<accession>A0A1I0RJR5</accession>
<evidence type="ECO:0000256" key="9">
    <source>
        <dbReference type="ARBA" id="ARBA00023201"/>
    </source>
</evidence>
<organism evidence="12 13">
    <name type="scientific">Chitinophaga arvensicola</name>
    <dbReference type="NCBI Taxonomy" id="29529"/>
    <lineage>
        <taxon>Bacteria</taxon>
        <taxon>Pseudomonadati</taxon>
        <taxon>Bacteroidota</taxon>
        <taxon>Chitinophagia</taxon>
        <taxon>Chitinophagales</taxon>
        <taxon>Chitinophagaceae</taxon>
        <taxon>Chitinophaga</taxon>
    </lineage>
</organism>
<feature type="transmembrane region" description="Helical" evidence="10">
    <location>
        <begin position="156"/>
        <end position="176"/>
    </location>
</feature>
<feature type="transmembrane region" description="Helical" evidence="10">
    <location>
        <begin position="387"/>
        <end position="411"/>
    </location>
</feature>
<evidence type="ECO:0000259" key="11">
    <source>
        <dbReference type="Pfam" id="PF00999"/>
    </source>
</evidence>
<dbReference type="GO" id="GO:0051453">
    <property type="term" value="P:regulation of intracellular pH"/>
    <property type="evidence" value="ECO:0007669"/>
    <property type="project" value="TreeGrafter"/>
</dbReference>
<comment type="subcellular location">
    <subcellularLocation>
        <location evidence="1 10">Cell membrane</location>
        <topology evidence="1 10">Multi-pass membrane protein</topology>
    </subcellularLocation>
</comment>
<comment type="function">
    <text evidence="10">Na(+)/H(+) antiporter that extrudes sodium in exchange for external protons.</text>
</comment>
<keyword evidence="6 10" id="KW-0915">Sodium</keyword>
<keyword evidence="13" id="KW-1185">Reference proteome</keyword>
<keyword evidence="2 10" id="KW-0813">Transport</keyword>
<dbReference type="GO" id="GO:0005886">
    <property type="term" value="C:plasma membrane"/>
    <property type="evidence" value="ECO:0007669"/>
    <property type="project" value="UniProtKB-SubCell"/>
</dbReference>
<feature type="transmembrane region" description="Helical" evidence="10">
    <location>
        <begin position="55"/>
        <end position="74"/>
    </location>
</feature>
<sequence length="527" mass="58928">MHQQLPLLLALVAIIVLIEMLATKLRIAYPVLLVIAGLSVSFIPGLPRVQIDPDMIFFIFLPPLLSDAAWSVAFKEMSKWWRMIGSFAFLVVLFSAFAVALLANYLIPGFTLALGFLLGSIVSPPDAVSAGAIMKFVKIPRSMAAILEGESLLNDASSLIIFKFALIAVGSGQFIFQEAFVDFSWMVMGGVGLGLIFGWLFMQAHKRLPTDAPSDIVFSLIEPYFLYWIAETVHSSGVLAVVTGGLFLANRRFSFLSSSSRVMGRSFWEALIFILNGVVFMLIGLELPEVVAGLRADNTPLSEAIFYGVLATAVLIFARILSSYAAMLATRIFRPGVASKMLSRSTRRLLTLPLLMGWTGMRGVVSLAAALAIPTQLHGHPFPHRNLILFITFVVILLTLLIQGLTLPFLIRRSNINVHTNEEPKDALKAKVKRLMVEETVRLLREKQVKGLLTDQKLQHMIEQWENKIRQPENAGLSETAKYHYLELLEEQRQFLVGMNKDPEFPDEIIRWQIFQIDLEEERIKLL</sequence>
<keyword evidence="4 10" id="KW-0812">Transmembrane</keyword>
<feature type="transmembrane region" description="Helical" evidence="10">
    <location>
        <begin position="267"/>
        <end position="285"/>
    </location>
</feature>
<evidence type="ECO:0000256" key="4">
    <source>
        <dbReference type="ARBA" id="ARBA00022692"/>
    </source>
</evidence>
<dbReference type="GO" id="GO:0015385">
    <property type="term" value="F:sodium:proton antiporter activity"/>
    <property type="evidence" value="ECO:0007669"/>
    <property type="project" value="InterPro"/>
</dbReference>
<feature type="transmembrane region" description="Helical" evidence="10">
    <location>
        <begin position="349"/>
        <end position="375"/>
    </location>
</feature>
<dbReference type="GO" id="GO:0015386">
    <property type="term" value="F:potassium:proton antiporter activity"/>
    <property type="evidence" value="ECO:0007669"/>
    <property type="project" value="TreeGrafter"/>
</dbReference>
<evidence type="ECO:0000256" key="3">
    <source>
        <dbReference type="ARBA" id="ARBA00022475"/>
    </source>
</evidence>
<evidence type="ECO:0000256" key="8">
    <source>
        <dbReference type="ARBA" id="ARBA00023136"/>
    </source>
</evidence>
<dbReference type="NCBIfam" id="TIGR00831">
    <property type="entry name" value="a_cpa1"/>
    <property type="match status" value="1"/>
</dbReference>
<comment type="similarity">
    <text evidence="10">Belongs to the monovalent cation:proton antiporter 1 (CPA1) transporter (TC 2.A.36) family.</text>
</comment>
<dbReference type="Pfam" id="PF00999">
    <property type="entry name" value="Na_H_Exchanger"/>
    <property type="match status" value="1"/>
</dbReference>
<dbReference type="PANTHER" id="PTHR10110">
    <property type="entry name" value="SODIUM/HYDROGEN EXCHANGER"/>
    <property type="match status" value="1"/>
</dbReference>
<evidence type="ECO:0000256" key="7">
    <source>
        <dbReference type="ARBA" id="ARBA00023065"/>
    </source>
</evidence>
<name>A0A1I0RJR5_9BACT</name>
<dbReference type="AlphaFoldDB" id="A0A1I0RJR5"/>
<evidence type="ECO:0000313" key="13">
    <source>
        <dbReference type="Proteomes" id="UP000199310"/>
    </source>
</evidence>
<dbReference type="STRING" id="29529.SAMN04488122_2945"/>
<keyword evidence="9 10" id="KW-0739">Sodium transport</keyword>
<dbReference type="InterPro" id="IPR018422">
    <property type="entry name" value="Cation/H_exchanger_CPA1"/>
</dbReference>
<evidence type="ECO:0000256" key="5">
    <source>
        <dbReference type="ARBA" id="ARBA00022989"/>
    </source>
</evidence>
<keyword evidence="5 10" id="KW-1133">Transmembrane helix</keyword>
<dbReference type="GO" id="GO:0098719">
    <property type="term" value="P:sodium ion import across plasma membrane"/>
    <property type="evidence" value="ECO:0007669"/>
    <property type="project" value="TreeGrafter"/>
</dbReference>
<keyword evidence="7 10" id="KW-0406">Ion transport</keyword>
<reference evidence="13" key="1">
    <citation type="submission" date="2016-10" db="EMBL/GenBank/DDBJ databases">
        <authorList>
            <person name="Varghese N."/>
            <person name="Submissions S."/>
        </authorList>
    </citation>
    <scope>NUCLEOTIDE SEQUENCE [LARGE SCALE GENOMIC DNA]</scope>
    <source>
        <strain evidence="13">DSM 3695</strain>
    </source>
</reference>
<dbReference type="InterPro" id="IPR004705">
    <property type="entry name" value="Cation/H_exchanger_CPA1_bac"/>
</dbReference>
<keyword evidence="3 10" id="KW-1003">Cell membrane</keyword>
<feature type="transmembrane region" description="Helical" evidence="10">
    <location>
        <begin position="29"/>
        <end position="49"/>
    </location>
</feature>
<evidence type="ECO:0000256" key="6">
    <source>
        <dbReference type="ARBA" id="ARBA00023053"/>
    </source>
</evidence>
<proteinExistence type="inferred from homology"/>
<feature type="domain" description="Cation/H+ exchanger transmembrane" evidence="11">
    <location>
        <begin position="12"/>
        <end position="411"/>
    </location>
</feature>
<evidence type="ECO:0000256" key="2">
    <source>
        <dbReference type="ARBA" id="ARBA00022448"/>
    </source>
</evidence>
<feature type="transmembrane region" description="Helical" evidence="10">
    <location>
        <begin position="305"/>
        <end position="328"/>
    </location>
</feature>
<feature type="transmembrane region" description="Helical" evidence="10">
    <location>
        <begin position="224"/>
        <end position="247"/>
    </location>
</feature>
<feature type="transmembrane region" description="Helical" evidence="10">
    <location>
        <begin position="183"/>
        <end position="204"/>
    </location>
</feature>
<evidence type="ECO:0000256" key="10">
    <source>
        <dbReference type="RuleBase" id="RU366002"/>
    </source>
</evidence>
<dbReference type="EMBL" id="FOJG01000001">
    <property type="protein sequence ID" value="SEW41226.1"/>
    <property type="molecule type" value="Genomic_DNA"/>
</dbReference>
<gene>
    <name evidence="12" type="ORF">SAMN04488122_2945</name>
</gene>
<keyword evidence="8 10" id="KW-0472">Membrane</keyword>